<name>A0A4P8TWB7_ACIBA</name>
<accession>A0A4P8TWB7</accession>
<dbReference type="Pfam" id="PF18796">
    <property type="entry name" value="LPD1"/>
    <property type="match status" value="1"/>
</dbReference>
<evidence type="ECO:0000313" key="2">
    <source>
        <dbReference type="EMBL" id="QCR58779.1"/>
    </source>
</evidence>
<reference evidence="2" key="1">
    <citation type="submission" date="2018-09" db="EMBL/GenBank/DDBJ databases">
        <title>Genome sequencing of an Acinetobacter baumannii urine isolate.</title>
        <authorList>
            <person name="Di Venanzio G."/>
            <person name="Haurat M.F."/>
            <person name="Feldman M.F."/>
        </authorList>
    </citation>
    <scope>NUCLEOTIDE SEQUENCE</scope>
    <source>
        <strain evidence="2">UPAB1</strain>
        <plasmid evidence="2">pAB5</plasmid>
    </source>
</reference>
<dbReference type="InterPro" id="IPR041047">
    <property type="entry name" value="LPD1"/>
</dbReference>
<protein>
    <recommendedName>
        <fullName evidence="1">Large polyvalent protein-associated domain-containing protein</fullName>
    </recommendedName>
</protein>
<feature type="non-terminal residue" evidence="2">
    <location>
        <position position="1"/>
    </location>
</feature>
<proteinExistence type="predicted"/>
<gene>
    <name evidence="2" type="ORF">D1G37_19540</name>
</gene>
<keyword evidence="2" id="KW-0614">Plasmid</keyword>
<organism evidence="2">
    <name type="scientific">Acinetobacter baumannii</name>
    <dbReference type="NCBI Taxonomy" id="470"/>
    <lineage>
        <taxon>Bacteria</taxon>
        <taxon>Pseudomonadati</taxon>
        <taxon>Pseudomonadota</taxon>
        <taxon>Gammaproteobacteria</taxon>
        <taxon>Moraxellales</taxon>
        <taxon>Moraxellaceae</taxon>
        <taxon>Acinetobacter</taxon>
        <taxon>Acinetobacter calcoaceticus/baumannii complex</taxon>
    </lineage>
</organism>
<evidence type="ECO:0000259" key="1">
    <source>
        <dbReference type="Pfam" id="PF18796"/>
    </source>
</evidence>
<dbReference type="AlphaFoldDB" id="A0A4P8TWB7"/>
<geneLocation type="plasmid" evidence="2">
    <name>pAB5</name>
</geneLocation>
<dbReference type="RefSeq" id="WP_323809179.1">
    <property type="nucleotide sequence ID" value="NZ_CP032219.1"/>
</dbReference>
<sequence>SESLRCFKVLLENMIFTSDKNIIDEDQVRINSTFAKNACLLDQGRKEAYWTDPTELFARVFEVWVSDKLKASGYINEFLVYGPDEPPSSWHTKVNTYPEDQERIRIVHYLDRWLSELVTTWKFEKKRKLTISRIMSKNSQ</sequence>
<dbReference type="EMBL" id="CP032219">
    <property type="protein sequence ID" value="QCR58779.1"/>
    <property type="molecule type" value="Genomic_DNA"/>
</dbReference>
<feature type="domain" description="Large polyvalent protein-associated" evidence="1">
    <location>
        <begin position="41"/>
        <end position="117"/>
    </location>
</feature>